<keyword evidence="2" id="KW-0378">Hydrolase</keyword>
<protein>
    <submittedName>
        <fullName evidence="2">Amidohydrolase</fullName>
    </submittedName>
</protein>
<evidence type="ECO:0000259" key="1">
    <source>
        <dbReference type="Pfam" id="PF07969"/>
    </source>
</evidence>
<dbReference type="OrthoDB" id="3173428at2"/>
<dbReference type="AlphaFoldDB" id="A0A0C5FW02"/>
<dbReference type="Gene3D" id="3.20.20.140">
    <property type="entry name" value="Metal-dependent hydrolases"/>
    <property type="match status" value="1"/>
</dbReference>
<dbReference type="PATRIC" id="fig|477245.3.peg.639"/>
<dbReference type="Proteomes" id="UP000032234">
    <property type="component" value="Chromosome"/>
</dbReference>
<dbReference type="Pfam" id="PF07969">
    <property type="entry name" value="Amidohydro_3"/>
    <property type="match status" value="1"/>
</dbReference>
<name>A0A0C5FW02_9ACTN</name>
<proteinExistence type="predicted"/>
<dbReference type="CDD" id="cd01300">
    <property type="entry name" value="YtcJ_like"/>
    <property type="match status" value="1"/>
</dbReference>
<organism evidence="2 3">
    <name type="scientific">Streptomyces cyaneogriseus subsp. noncyanogenus</name>
    <dbReference type="NCBI Taxonomy" id="477245"/>
    <lineage>
        <taxon>Bacteria</taxon>
        <taxon>Bacillati</taxon>
        <taxon>Actinomycetota</taxon>
        <taxon>Actinomycetes</taxon>
        <taxon>Kitasatosporales</taxon>
        <taxon>Streptomycetaceae</taxon>
        <taxon>Streptomyces</taxon>
    </lineage>
</organism>
<dbReference type="PANTHER" id="PTHR22642">
    <property type="entry name" value="IMIDAZOLONEPROPIONASE"/>
    <property type="match status" value="1"/>
</dbReference>
<dbReference type="EMBL" id="CP010849">
    <property type="protein sequence ID" value="AJP00615.1"/>
    <property type="molecule type" value="Genomic_DNA"/>
</dbReference>
<dbReference type="HOGENOM" id="CLU_009942_6_1_11"/>
<sequence length="541" mass="57450">MRTSLILLSARLLDPATGAFLPQTALAAADGRITALGDDREIRALADASTTVIDLGGAVVTPGLVDGHVHPVSGAELTHGLDLSGCGDLDQVREALARAVRDLAPGAWLQGWGLDPNVFGERPVGIAPFDAVLDGIPALLLLFDAHSMLASRRALDIAGVDGPRTFDQATAEVVCDADGRPTGLLLEDAACELVERVAPQPTREERRDRLAAALRAMAATGLTGGHVMDANGDSLAFYAELDAAGQLPLRLRVAPWCQPGTGEDGVRALIEQQGTGGALWRTAGVKIFMDGTIDNGTAWLERPDCHGESTHAFWPDPEEYTRVVGMLHRAGVPTATHAIGDAAVRHVLDAVEKAQAGGVRGVRHRIEHIETVPDDTLRRFAGLGVVASMQPTHCCDFTRADHTDNWSRRLGEERAARAWRCRDLHDSGAVVVLGSDWPIAPYPPLGVMAGARHRRPTRDLTRAPHGPEQALTALEALRGMTVNAAYAAGEERVSGRIAVGHRADLTVLADDPLTVPATELAELPVLLTVLDGRPTHRDAAL</sequence>
<keyword evidence="3" id="KW-1185">Reference proteome</keyword>
<dbReference type="InterPro" id="IPR033932">
    <property type="entry name" value="YtcJ-like"/>
</dbReference>
<evidence type="ECO:0000313" key="2">
    <source>
        <dbReference type="EMBL" id="AJP00615.1"/>
    </source>
</evidence>
<feature type="domain" description="Amidohydrolase 3" evidence="1">
    <location>
        <begin position="52"/>
        <end position="535"/>
    </location>
</feature>
<dbReference type="GO" id="GO:0016810">
    <property type="term" value="F:hydrolase activity, acting on carbon-nitrogen (but not peptide) bonds"/>
    <property type="evidence" value="ECO:0007669"/>
    <property type="project" value="InterPro"/>
</dbReference>
<dbReference type="Gene3D" id="2.30.40.10">
    <property type="entry name" value="Urease, subunit C, domain 1"/>
    <property type="match status" value="1"/>
</dbReference>
<dbReference type="SUPFAM" id="SSF51556">
    <property type="entry name" value="Metallo-dependent hydrolases"/>
    <property type="match status" value="1"/>
</dbReference>
<dbReference type="KEGG" id="scw:TU94_02870"/>
<dbReference type="PANTHER" id="PTHR22642:SF2">
    <property type="entry name" value="PROTEIN LONG AFTER FAR-RED 3"/>
    <property type="match status" value="1"/>
</dbReference>
<dbReference type="InterPro" id="IPR013108">
    <property type="entry name" value="Amidohydro_3"/>
</dbReference>
<reference evidence="2 3" key="1">
    <citation type="submission" date="2015-02" db="EMBL/GenBank/DDBJ databases">
        <title>Genome sequence of thermotolerant Streptomyces cyaneogriseus subsp. Noncyanogenus NMWT1, the producer of nematocidal antibiotics nemadectin.</title>
        <authorList>
            <person name="Wang H."/>
            <person name="Li C."/>
            <person name="Xiang W."/>
            <person name="Wang X."/>
        </authorList>
    </citation>
    <scope>NUCLEOTIDE SEQUENCE [LARGE SCALE GENOMIC DNA]</scope>
    <source>
        <strain evidence="2 3">NMWT 1</strain>
    </source>
</reference>
<dbReference type="SUPFAM" id="SSF51338">
    <property type="entry name" value="Composite domain of metallo-dependent hydrolases"/>
    <property type="match status" value="1"/>
</dbReference>
<dbReference type="RefSeq" id="WP_044378932.1">
    <property type="nucleotide sequence ID" value="NZ_CP010849.1"/>
</dbReference>
<dbReference type="InterPro" id="IPR032466">
    <property type="entry name" value="Metal_Hydrolase"/>
</dbReference>
<gene>
    <name evidence="2" type="ORF">TU94_02870</name>
</gene>
<dbReference type="InterPro" id="IPR011059">
    <property type="entry name" value="Metal-dep_hydrolase_composite"/>
</dbReference>
<dbReference type="Gene3D" id="3.10.310.70">
    <property type="match status" value="1"/>
</dbReference>
<dbReference type="STRING" id="477245.TU94_02870"/>
<evidence type="ECO:0000313" key="3">
    <source>
        <dbReference type="Proteomes" id="UP000032234"/>
    </source>
</evidence>
<accession>A0A0C5FW02</accession>